<dbReference type="GO" id="GO:0016887">
    <property type="term" value="F:ATP hydrolysis activity"/>
    <property type="evidence" value="ECO:0007669"/>
    <property type="project" value="InterPro"/>
</dbReference>
<dbReference type="GO" id="GO:0005886">
    <property type="term" value="C:plasma membrane"/>
    <property type="evidence" value="ECO:0007669"/>
    <property type="project" value="TreeGrafter"/>
</dbReference>
<dbReference type="AlphaFoldDB" id="A0A7S8E6R2"/>
<organism evidence="7 8">
    <name type="scientific">Phototrophicus methaneseepsis</name>
    <dbReference type="NCBI Taxonomy" id="2710758"/>
    <lineage>
        <taxon>Bacteria</taxon>
        <taxon>Bacillati</taxon>
        <taxon>Chloroflexota</taxon>
        <taxon>Candidatus Thermofontia</taxon>
        <taxon>Phototrophicales</taxon>
        <taxon>Phototrophicaceae</taxon>
        <taxon>Phototrophicus</taxon>
    </lineage>
</organism>
<dbReference type="KEGG" id="pmet:G4Y79_17000"/>
<protein>
    <submittedName>
        <fullName evidence="7">ATP-binding cassette domain-containing protein</fullName>
    </submittedName>
</protein>
<dbReference type="InterPro" id="IPR017911">
    <property type="entry name" value="MacB-like_ATP-bd"/>
</dbReference>
<dbReference type="Pfam" id="PF02381">
    <property type="entry name" value="MraZ"/>
    <property type="match status" value="1"/>
</dbReference>
<dbReference type="InterPro" id="IPR020603">
    <property type="entry name" value="MraZ_dom"/>
</dbReference>
<evidence type="ECO:0000256" key="1">
    <source>
        <dbReference type="ARBA" id="ARBA00022448"/>
    </source>
</evidence>
<dbReference type="InterPro" id="IPR015854">
    <property type="entry name" value="ABC_transpr_LolD-like"/>
</dbReference>
<dbReference type="InterPro" id="IPR003593">
    <property type="entry name" value="AAA+_ATPase"/>
</dbReference>
<keyword evidence="4" id="KW-0238">DNA-binding</keyword>
<keyword evidence="3 7" id="KW-0067">ATP-binding</keyword>
<reference evidence="7 8" key="1">
    <citation type="submission" date="2020-02" db="EMBL/GenBank/DDBJ databases">
        <authorList>
            <person name="Zheng R.K."/>
            <person name="Sun C.M."/>
        </authorList>
    </citation>
    <scope>NUCLEOTIDE SEQUENCE [LARGE SCALE GENOMIC DNA]</scope>
    <source>
        <strain evidence="8">rifampicinis</strain>
    </source>
</reference>
<dbReference type="RefSeq" id="WP_195169458.1">
    <property type="nucleotide sequence ID" value="NZ_CP062983.1"/>
</dbReference>
<dbReference type="InterPro" id="IPR003439">
    <property type="entry name" value="ABC_transporter-like_ATP-bd"/>
</dbReference>
<keyword evidence="1" id="KW-0813">Transport</keyword>
<evidence type="ECO:0000259" key="6">
    <source>
        <dbReference type="PROSITE" id="PS51740"/>
    </source>
</evidence>
<dbReference type="Pfam" id="PF00005">
    <property type="entry name" value="ABC_tran"/>
    <property type="match status" value="1"/>
</dbReference>
<dbReference type="PROSITE" id="PS51740">
    <property type="entry name" value="SPOVT_ABRB"/>
    <property type="match status" value="1"/>
</dbReference>
<dbReference type="Proteomes" id="UP000594468">
    <property type="component" value="Chromosome"/>
</dbReference>
<dbReference type="InterPro" id="IPR007159">
    <property type="entry name" value="SpoVT-AbrB_dom"/>
</dbReference>
<feature type="domain" description="SpoVT-AbrB" evidence="6">
    <location>
        <begin position="242"/>
        <end position="285"/>
    </location>
</feature>
<dbReference type="GO" id="GO:0005524">
    <property type="term" value="F:ATP binding"/>
    <property type="evidence" value="ECO:0007669"/>
    <property type="project" value="UniProtKB-KW"/>
</dbReference>
<dbReference type="GO" id="GO:0022857">
    <property type="term" value="F:transmembrane transporter activity"/>
    <property type="evidence" value="ECO:0007669"/>
    <property type="project" value="UniProtKB-ARBA"/>
</dbReference>
<accession>A0A7S8E6R2</accession>
<dbReference type="CDD" id="cd03255">
    <property type="entry name" value="ABC_MJ0796_LolCDE_FtsE"/>
    <property type="match status" value="1"/>
</dbReference>
<dbReference type="SUPFAM" id="SSF52540">
    <property type="entry name" value="P-loop containing nucleoside triphosphate hydrolases"/>
    <property type="match status" value="1"/>
</dbReference>
<evidence type="ECO:0000256" key="3">
    <source>
        <dbReference type="ARBA" id="ARBA00022840"/>
    </source>
</evidence>
<evidence type="ECO:0000313" key="7">
    <source>
        <dbReference type="EMBL" id="QPC81385.1"/>
    </source>
</evidence>
<dbReference type="PANTHER" id="PTHR24220">
    <property type="entry name" value="IMPORT ATP-BINDING PROTEIN"/>
    <property type="match status" value="1"/>
</dbReference>
<evidence type="ECO:0000259" key="5">
    <source>
        <dbReference type="PROSITE" id="PS50893"/>
    </source>
</evidence>
<keyword evidence="2" id="KW-0547">Nucleotide-binding</keyword>
<dbReference type="InterPro" id="IPR027417">
    <property type="entry name" value="P-loop_NTPase"/>
</dbReference>
<feature type="domain" description="ABC transporter" evidence="5">
    <location>
        <begin position="5"/>
        <end position="246"/>
    </location>
</feature>
<evidence type="ECO:0000313" key="8">
    <source>
        <dbReference type="Proteomes" id="UP000594468"/>
    </source>
</evidence>
<dbReference type="FunFam" id="3.40.50.300:FF:000032">
    <property type="entry name" value="Export ABC transporter ATP-binding protein"/>
    <property type="match status" value="1"/>
</dbReference>
<dbReference type="Gene3D" id="3.40.50.300">
    <property type="entry name" value="P-loop containing nucleotide triphosphate hydrolases"/>
    <property type="match status" value="1"/>
</dbReference>
<dbReference type="InterPro" id="IPR017871">
    <property type="entry name" value="ABC_transporter-like_CS"/>
</dbReference>
<keyword evidence="8" id="KW-1185">Reference proteome</keyword>
<dbReference type="SMART" id="SM00382">
    <property type="entry name" value="AAA"/>
    <property type="match status" value="1"/>
</dbReference>
<sequence length="292" mass="32235">MAPFVVCENLVKIYKIADLEVVALQGLDLIIEGGEMIALVGPSGSGKSTLMNILGGLDSPSAGRITVGETDIMEMKQRDQVRYRRDVVGFVWQQTARNLLPYLTALENVEMPMAFSGVGSAERRDRATELLEQVGLGDRLSHRPENLSGGEQQRVALAIAMANRPQLLLADEPTGEVDSQSANDIFDTMRTLNAAYGVTIVIVTHDHNVSRRVNRVVGMRDGRASVEVLRRAGQDGVELTAEEFAVLDRTGRLQLPHQYMDALNMRDRVIVRLLDDHIEIYPDVQPTETTAE</sequence>
<proteinExistence type="predicted"/>
<evidence type="ECO:0000256" key="2">
    <source>
        <dbReference type="ARBA" id="ARBA00022741"/>
    </source>
</evidence>
<dbReference type="PANTHER" id="PTHR24220:SF685">
    <property type="entry name" value="ABC TRANSPORTER RELATED"/>
    <property type="match status" value="1"/>
</dbReference>
<dbReference type="GO" id="GO:0098796">
    <property type="term" value="C:membrane protein complex"/>
    <property type="evidence" value="ECO:0007669"/>
    <property type="project" value="UniProtKB-ARBA"/>
</dbReference>
<dbReference type="EMBL" id="CP062983">
    <property type="protein sequence ID" value="QPC81385.1"/>
    <property type="molecule type" value="Genomic_DNA"/>
</dbReference>
<dbReference type="PROSITE" id="PS00211">
    <property type="entry name" value="ABC_TRANSPORTER_1"/>
    <property type="match status" value="1"/>
</dbReference>
<evidence type="ECO:0000256" key="4">
    <source>
        <dbReference type="PROSITE-ProRule" id="PRU01076"/>
    </source>
</evidence>
<dbReference type="PROSITE" id="PS50893">
    <property type="entry name" value="ABC_TRANSPORTER_2"/>
    <property type="match status" value="1"/>
</dbReference>
<name>A0A7S8E6R2_9CHLR</name>
<gene>
    <name evidence="7" type="ORF">G4Y79_17000</name>
</gene>
<dbReference type="GO" id="GO:0003677">
    <property type="term" value="F:DNA binding"/>
    <property type="evidence" value="ECO:0007669"/>
    <property type="project" value="UniProtKB-UniRule"/>
</dbReference>